<dbReference type="EMBL" id="CAJVQC010173166">
    <property type="protein sequence ID" value="CAG8850896.1"/>
    <property type="molecule type" value="Genomic_DNA"/>
</dbReference>
<proteinExistence type="predicted"/>
<gene>
    <name evidence="1" type="ORF">RPERSI_LOCUS36311</name>
</gene>
<feature type="non-terminal residue" evidence="1">
    <location>
        <position position="61"/>
    </location>
</feature>
<organism evidence="1 2">
    <name type="scientific">Racocetra persica</name>
    <dbReference type="NCBI Taxonomy" id="160502"/>
    <lineage>
        <taxon>Eukaryota</taxon>
        <taxon>Fungi</taxon>
        <taxon>Fungi incertae sedis</taxon>
        <taxon>Mucoromycota</taxon>
        <taxon>Glomeromycotina</taxon>
        <taxon>Glomeromycetes</taxon>
        <taxon>Diversisporales</taxon>
        <taxon>Gigasporaceae</taxon>
        <taxon>Racocetra</taxon>
    </lineage>
</organism>
<comment type="caution">
    <text evidence="1">The sequence shown here is derived from an EMBL/GenBank/DDBJ whole genome shotgun (WGS) entry which is preliminary data.</text>
</comment>
<keyword evidence="2" id="KW-1185">Reference proteome</keyword>
<sequence length="61" mass="7316">VKSFKETGSTIYKYEVKLLREFKKYVVCKGKKKLIDKEIVTDINNRLVKIEEHIKLLEYQP</sequence>
<name>A0ACA9SYV6_9GLOM</name>
<reference evidence="1" key="1">
    <citation type="submission" date="2021-06" db="EMBL/GenBank/DDBJ databases">
        <authorList>
            <person name="Kallberg Y."/>
            <person name="Tangrot J."/>
            <person name="Rosling A."/>
        </authorList>
    </citation>
    <scope>NUCLEOTIDE SEQUENCE</scope>
    <source>
        <strain evidence="1">MA461A</strain>
    </source>
</reference>
<evidence type="ECO:0000313" key="1">
    <source>
        <dbReference type="EMBL" id="CAG8850896.1"/>
    </source>
</evidence>
<protein>
    <submittedName>
        <fullName evidence="1">36282_t:CDS:1</fullName>
    </submittedName>
</protein>
<accession>A0ACA9SYV6</accession>
<evidence type="ECO:0000313" key="2">
    <source>
        <dbReference type="Proteomes" id="UP000789920"/>
    </source>
</evidence>
<dbReference type="Proteomes" id="UP000789920">
    <property type="component" value="Unassembled WGS sequence"/>
</dbReference>
<feature type="non-terminal residue" evidence="1">
    <location>
        <position position="1"/>
    </location>
</feature>